<dbReference type="HOGENOM" id="CLU_1276984_0_0_7"/>
<proteinExistence type="predicted"/>
<sequence length="216" mass="22917">MATHGGFTQMGLFTQSSSEKLLWFPVPGTCHEFFGDSLLNGGSFSEAFAKIWERPESGLSVLLPRSGKGLDLSCSMGGLGDGIVEKSFQCLLRSLASLRGNSGNLVCLIEDSLAAPGDPFWARYPFARTRGGQVFHAVGLPEFGTGDAERAIRRLSGNPPGFGCVVDLGAEQIPYLEKAGEAEIEGVMARYVLAFIPAFDGETYLMATAPKALGGT</sequence>
<organism evidence="1 2">
    <name type="scientific">Stigmatella aurantiaca (strain DW4/3-1)</name>
    <dbReference type="NCBI Taxonomy" id="378806"/>
    <lineage>
        <taxon>Bacteria</taxon>
        <taxon>Pseudomonadati</taxon>
        <taxon>Myxococcota</taxon>
        <taxon>Myxococcia</taxon>
        <taxon>Myxococcales</taxon>
        <taxon>Cystobacterineae</taxon>
        <taxon>Archangiaceae</taxon>
        <taxon>Stigmatella</taxon>
    </lineage>
</organism>
<evidence type="ECO:0000313" key="1">
    <source>
        <dbReference type="EMBL" id="ADO75516.1"/>
    </source>
</evidence>
<accession>E3FLR7</accession>
<dbReference type="Proteomes" id="UP000001351">
    <property type="component" value="Chromosome"/>
</dbReference>
<gene>
    <name evidence="1" type="ordered locus">STAUR_7761</name>
</gene>
<dbReference type="EMBL" id="CP002271">
    <property type="protein sequence ID" value="ADO75516.1"/>
    <property type="molecule type" value="Genomic_DNA"/>
</dbReference>
<keyword evidence="2" id="KW-1185">Reference proteome</keyword>
<dbReference type="KEGG" id="sur:STAUR_7761"/>
<dbReference type="AlphaFoldDB" id="E3FLR7"/>
<reference evidence="1 2" key="1">
    <citation type="journal article" date="2011" name="Mol. Biol. Evol.">
        <title>Comparative genomic analysis of fruiting body formation in Myxococcales.</title>
        <authorList>
            <person name="Huntley S."/>
            <person name="Hamann N."/>
            <person name="Wegener-Feldbrugge S."/>
            <person name="Treuner-Lange A."/>
            <person name="Kube M."/>
            <person name="Reinhardt R."/>
            <person name="Klages S."/>
            <person name="Muller R."/>
            <person name="Ronning C.M."/>
            <person name="Nierman W.C."/>
            <person name="Sogaard-Andersen L."/>
        </authorList>
    </citation>
    <scope>NUCLEOTIDE SEQUENCE [LARGE SCALE GENOMIC DNA]</scope>
    <source>
        <strain evidence="1 2">DW4/3-1</strain>
    </source>
</reference>
<name>E3FLR7_STIAD</name>
<evidence type="ECO:0000313" key="2">
    <source>
        <dbReference type="Proteomes" id="UP000001351"/>
    </source>
</evidence>
<protein>
    <submittedName>
        <fullName evidence="1">Uncharacterized protein</fullName>
    </submittedName>
</protein>